<feature type="transmembrane region" description="Helical" evidence="1">
    <location>
        <begin position="465"/>
        <end position="481"/>
    </location>
</feature>
<feature type="transmembrane region" description="Helical" evidence="1">
    <location>
        <begin position="597"/>
        <end position="616"/>
    </location>
</feature>
<feature type="transmembrane region" description="Helical" evidence="1">
    <location>
        <begin position="39"/>
        <end position="67"/>
    </location>
</feature>
<dbReference type="AlphaFoldDB" id="A0AAN8K0Z7"/>
<protein>
    <submittedName>
        <fullName evidence="2">Uncharacterized protein</fullName>
    </submittedName>
</protein>
<reference evidence="2 3" key="1">
    <citation type="submission" date="2024-01" db="EMBL/GenBank/DDBJ databases">
        <title>The genome of the rayed Mediterranean limpet Patella caerulea (Linnaeus, 1758).</title>
        <authorList>
            <person name="Anh-Thu Weber A."/>
            <person name="Halstead-Nussloch G."/>
        </authorList>
    </citation>
    <scope>NUCLEOTIDE SEQUENCE [LARGE SCALE GENOMIC DNA]</scope>
    <source>
        <strain evidence="2">AATW-2023a</strain>
        <tissue evidence="2">Whole specimen</tissue>
    </source>
</reference>
<evidence type="ECO:0000256" key="1">
    <source>
        <dbReference type="SAM" id="Phobius"/>
    </source>
</evidence>
<proteinExistence type="predicted"/>
<feature type="transmembrane region" description="Helical" evidence="1">
    <location>
        <begin position="487"/>
        <end position="504"/>
    </location>
</feature>
<dbReference type="Proteomes" id="UP001347796">
    <property type="component" value="Unassembled WGS sequence"/>
</dbReference>
<gene>
    <name evidence="2" type="ORF">SNE40_008370</name>
</gene>
<keyword evidence="1" id="KW-0812">Transmembrane</keyword>
<dbReference type="EMBL" id="JAZGQO010000006">
    <property type="protein sequence ID" value="KAK6186309.1"/>
    <property type="molecule type" value="Genomic_DNA"/>
</dbReference>
<evidence type="ECO:0000313" key="2">
    <source>
        <dbReference type="EMBL" id="KAK6186309.1"/>
    </source>
</evidence>
<feature type="transmembrane region" description="Helical" evidence="1">
    <location>
        <begin position="573"/>
        <end position="591"/>
    </location>
</feature>
<evidence type="ECO:0000313" key="3">
    <source>
        <dbReference type="Proteomes" id="UP001347796"/>
    </source>
</evidence>
<organism evidence="2 3">
    <name type="scientific">Patella caerulea</name>
    <name type="common">Rayed Mediterranean limpet</name>
    <dbReference type="NCBI Taxonomy" id="87958"/>
    <lineage>
        <taxon>Eukaryota</taxon>
        <taxon>Metazoa</taxon>
        <taxon>Spiralia</taxon>
        <taxon>Lophotrochozoa</taxon>
        <taxon>Mollusca</taxon>
        <taxon>Gastropoda</taxon>
        <taxon>Patellogastropoda</taxon>
        <taxon>Patelloidea</taxon>
        <taxon>Patellidae</taxon>
        <taxon>Patella</taxon>
    </lineage>
</organism>
<feature type="transmembrane region" description="Helical" evidence="1">
    <location>
        <begin position="7"/>
        <end position="27"/>
    </location>
</feature>
<accession>A0AAN8K0Z7</accession>
<keyword evidence="1" id="KW-0472">Membrane</keyword>
<comment type="caution">
    <text evidence="2">The sequence shown here is derived from an EMBL/GenBank/DDBJ whole genome shotgun (WGS) entry which is preliminary data.</text>
</comment>
<keyword evidence="3" id="KW-1185">Reference proteome</keyword>
<name>A0AAN8K0Z7_PATCE</name>
<sequence length="626" mass="72312">MNKTRRVFLYFSIWIFLGLVFVVLNIMNLDWSTTNIIQGILVVVVSGILQGSVLEFPIMTVVTLIVGGNQRQSKKARSDHLSLCLNYNLLAVSRDDIDECLQTMYEAFIYNLSANTCAVLVSATYDDELKKYELEARDNYRGLIYDQLFREGLSYSGRDFSSVEPLRLKQVWEKFNDVEPSIFVREYLDNICDNFAKEFMVIHRTSRVLRKCGQYQDLMLLFYGDNEAYSYCDPEYYGKAARPYGQPLFYDSEDVKRIHGRHTDYTLVLDGDTGVPKGGTFDLMEIAAAHPDRGIIQPAIKLHCTSSDTIFMHLESMRQALFEPMTNATMAYFSQSSFFGKGLIKNRLYIENVIGYRGNLIERVPIDVLSHDTFEASLLKPLYAGSVYLLEAPSFNYVTWNIRERRWNQGEVLLAFYFWENAVGVPMRWLQRKFQREKFVATKLRTKSKMDFVTSYVAHSALRQMFMKPLLLLYILLHYQVTARYRYASITIVMFLLIVFPKFATTTRKNFKFVILETVASILQFTPEAFVGSVRIIRAIQANVGASVKWVPQRAVEENFKASNPFVSSFKHLWGYVILALIAAVVVIFFAPNLIFILFMLETLILLPLYTGFTSLTMDFRSPRKY</sequence>
<keyword evidence="1" id="KW-1133">Transmembrane helix</keyword>